<proteinExistence type="predicted"/>
<dbReference type="SUPFAM" id="SSF57850">
    <property type="entry name" value="RING/U-box"/>
    <property type="match status" value="1"/>
</dbReference>
<evidence type="ECO:0000256" key="3">
    <source>
        <dbReference type="SAM" id="MobiDB-lite"/>
    </source>
</evidence>
<feature type="region of interest" description="Disordered" evidence="3">
    <location>
        <begin position="113"/>
        <end position="186"/>
    </location>
</feature>
<keyword evidence="1" id="KW-0863">Zinc-finger</keyword>
<dbReference type="InterPro" id="IPR051826">
    <property type="entry name" value="E3_ubiquitin-ligase_domain"/>
</dbReference>
<dbReference type="EMBL" id="CAJNNW010020424">
    <property type="protein sequence ID" value="CAE8666223.1"/>
    <property type="molecule type" value="Genomic_DNA"/>
</dbReference>
<keyword evidence="2" id="KW-0175">Coiled coil</keyword>
<evidence type="ECO:0000256" key="2">
    <source>
        <dbReference type="SAM" id="Coils"/>
    </source>
</evidence>
<dbReference type="GO" id="GO:0008270">
    <property type="term" value="F:zinc ion binding"/>
    <property type="evidence" value="ECO:0007669"/>
    <property type="project" value="UniProtKB-KW"/>
</dbReference>
<dbReference type="AlphaFoldDB" id="A0A813J576"/>
<dbReference type="Proteomes" id="UP000626109">
    <property type="component" value="Unassembled WGS sequence"/>
</dbReference>
<keyword evidence="1" id="KW-0862">Zinc</keyword>
<feature type="non-terminal residue" evidence="5">
    <location>
        <position position="1"/>
    </location>
</feature>
<accession>A0A813J576</accession>
<dbReference type="GO" id="GO:0061630">
    <property type="term" value="F:ubiquitin protein ligase activity"/>
    <property type="evidence" value="ECO:0007669"/>
    <property type="project" value="TreeGrafter"/>
</dbReference>
<sequence>EAERHRAPEPSDRGGGVSSPAAVSRAAQLASEEEILQRAEAVVVRAEAAAAAADDAIVHVPGVGSMRRRQLRNLESVLSGSDFTAEGPDDLPDLSSLSASQLASLEAAISSGHMQSLSASPSRRASREPGPALPQATVQPPQFQRAAPPPIQDAGFAATSPPLREQPPQLDSERDPQQSVGETRPAEGAWRVHEAALAGLAAQGLHKGSLECSICCDALDSEAVALPCHSRGCQSLFHTDCIRPWLERSPSCPLCRDD</sequence>
<dbReference type="InterPro" id="IPR013083">
    <property type="entry name" value="Znf_RING/FYVE/PHD"/>
</dbReference>
<comment type="caution">
    <text evidence="5">The sequence shown here is derived from an EMBL/GenBank/DDBJ whole genome shotgun (WGS) entry which is preliminary data.</text>
</comment>
<feature type="non-terminal residue" evidence="5">
    <location>
        <position position="258"/>
    </location>
</feature>
<dbReference type="Gene3D" id="3.30.40.10">
    <property type="entry name" value="Zinc/RING finger domain, C3HC4 (zinc finger)"/>
    <property type="match status" value="1"/>
</dbReference>
<dbReference type="InterPro" id="IPR001841">
    <property type="entry name" value="Znf_RING"/>
</dbReference>
<gene>
    <name evidence="5" type="ORF">PGLA2088_LOCUS16195</name>
</gene>
<keyword evidence="1" id="KW-0479">Metal-binding</keyword>
<organism evidence="5 6">
    <name type="scientific">Polarella glacialis</name>
    <name type="common">Dinoflagellate</name>
    <dbReference type="NCBI Taxonomy" id="89957"/>
    <lineage>
        <taxon>Eukaryota</taxon>
        <taxon>Sar</taxon>
        <taxon>Alveolata</taxon>
        <taxon>Dinophyceae</taxon>
        <taxon>Suessiales</taxon>
        <taxon>Suessiaceae</taxon>
        <taxon>Polarella</taxon>
    </lineage>
</organism>
<evidence type="ECO:0000313" key="5">
    <source>
        <dbReference type="EMBL" id="CAE8666223.1"/>
    </source>
</evidence>
<evidence type="ECO:0000313" key="6">
    <source>
        <dbReference type="Proteomes" id="UP000626109"/>
    </source>
</evidence>
<feature type="coiled-coil region" evidence="2">
    <location>
        <begin position="29"/>
        <end position="56"/>
    </location>
</feature>
<dbReference type="PANTHER" id="PTHR22765">
    <property type="entry name" value="RING FINGER AND PROTEASE ASSOCIATED DOMAIN-CONTAINING"/>
    <property type="match status" value="1"/>
</dbReference>
<evidence type="ECO:0000256" key="1">
    <source>
        <dbReference type="PROSITE-ProRule" id="PRU00175"/>
    </source>
</evidence>
<evidence type="ECO:0000259" key="4">
    <source>
        <dbReference type="PROSITE" id="PS50089"/>
    </source>
</evidence>
<dbReference type="GO" id="GO:0006511">
    <property type="term" value="P:ubiquitin-dependent protein catabolic process"/>
    <property type="evidence" value="ECO:0007669"/>
    <property type="project" value="TreeGrafter"/>
</dbReference>
<dbReference type="Pfam" id="PF13639">
    <property type="entry name" value="zf-RING_2"/>
    <property type="match status" value="1"/>
</dbReference>
<feature type="region of interest" description="Disordered" evidence="3">
    <location>
        <begin position="1"/>
        <end position="25"/>
    </location>
</feature>
<name>A0A813J576_POLGL</name>
<feature type="domain" description="RING-type" evidence="4">
    <location>
        <begin position="212"/>
        <end position="256"/>
    </location>
</feature>
<dbReference type="PANTHER" id="PTHR22765:SF434">
    <property type="entry name" value="GB|AAD18119.1-RELATED"/>
    <property type="match status" value="1"/>
</dbReference>
<protein>
    <recommendedName>
        <fullName evidence="4">RING-type domain-containing protein</fullName>
    </recommendedName>
</protein>
<dbReference type="PROSITE" id="PS50089">
    <property type="entry name" value="ZF_RING_2"/>
    <property type="match status" value="1"/>
</dbReference>
<reference evidence="5" key="1">
    <citation type="submission" date="2021-02" db="EMBL/GenBank/DDBJ databases">
        <authorList>
            <person name="Dougan E. K."/>
            <person name="Rhodes N."/>
            <person name="Thang M."/>
            <person name="Chan C."/>
        </authorList>
    </citation>
    <scope>NUCLEOTIDE SEQUENCE</scope>
</reference>
<feature type="compositionally biased region" description="Low complexity" evidence="3">
    <location>
        <begin position="113"/>
        <end position="123"/>
    </location>
</feature>
<feature type="compositionally biased region" description="Basic and acidic residues" evidence="3">
    <location>
        <begin position="1"/>
        <end position="12"/>
    </location>
</feature>